<dbReference type="PANTHER" id="PTHR46797:SF1">
    <property type="entry name" value="METHYLPHOSPHONATE SYNTHASE"/>
    <property type="match status" value="1"/>
</dbReference>
<dbReference type="InterPro" id="IPR050807">
    <property type="entry name" value="TransReg_Diox_bact_type"/>
</dbReference>
<dbReference type="Pfam" id="PF01381">
    <property type="entry name" value="HTH_3"/>
    <property type="match status" value="1"/>
</dbReference>
<dbReference type="GO" id="GO:0005829">
    <property type="term" value="C:cytosol"/>
    <property type="evidence" value="ECO:0007669"/>
    <property type="project" value="TreeGrafter"/>
</dbReference>
<dbReference type="SMART" id="SM00530">
    <property type="entry name" value="HTH_XRE"/>
    <property type="match status" value="1"/>
</dbReference>
<dbReference type="SUPFAM" id="SSF47413">
    <property type="entry name" value="lambda repressor-like DNA-binding domains"/>
    <property type="match status" value="1"/>
</dbReference>
<dbReference type="AlphaFoldDB" id="A0A6G7XF19"/>
<dbReference type="GO" id="GO:0003677">
    <property type="term" value="F:DNA binding"/>
    <property type="evidence" value="ECO:0007669"/>
    <property type="project" value="UniProtKB-KW"/>
</dbReference>
<evidence type="ECO:0000313" key="3">
    <source>
        <dbReference type="EMBL" id="QIK63039.1"/>
    </source>
</evidence>
<dbReference type="EMBL" id="CP049863">
    <property type="protein sequence ID" value="QIK63039.1"/>
    <property type="molecule type" value="Genomic_DNA"/>
</dbReference>
<name>A0A6G7XF19_9MICO</name>
<sequence>MTKTKSVAAIEIGRRIREARQKLGISREDLSELSEMETTSIGRIERGESSPAVQSIVRLAFALETDPGQFISGITPDAYAPPSHQLKVRDLIRQRREQFGNGG</sequence>
<protein>
    <submittedName>
        <fullName evidence="3">Helix-turn-helix transcriptional regulator</fullName>
    </submittedName>
</protein>
<proteinExistence type="predicted"/>
<reference evidence="3 4" key="1">
    <citation type="submission" date="2020-03" db="EMBL/GenBank/DDBJ databases">
        <title>Leucobacter sp. nov., isolated from beetles.</title>
        <authorList>
            <person name="Hyun D.-W."/>
            <person name="Bae J.-W."/>
        </authorList>
    </citation>
    <scope>NUCLEOTIDE SEQUENCE [LARGE SCALE GENOMIC DNA]</scope>
    <source>
        <strain evidence="3 4">HDW9C</strain>
    </source>
</reference>
<evidence type="ECO:0000259" key="2">
    <source>
        <dbReference type="PROSITE" id="PS50943"/>
    </source>
</evidence>
<organism evidence="3 4">
    <name type="scientific">Leucobacter viscericola</name>
    <dbReference type="NCBI Taxonomy" id="2714935"/>
    <lineage>
        <taxon>Bacteria</taxon>
        <taxon>Bacillati</taxon>
        <taxon>Actinomycetota</taxon>
        <taxon>Actinomycetes</taxon>
        <taxon>Micrococcales</taxon>
        <taxon>Microbacteriaceae</taxon>
        <taxon>Leucobacter</taxon>
    </lineage>
</organism>
<feature type="domain" description="HTH cro/C1-type" evidence="2">
    <location>
        <begin position="16"/>
        <end position="70"/>
    </location>
</feature>
<dbReference type="CDD" id="cd00093">
    <property type="entry name" value="HTH_XRE"/>
    <property type="match status" value="1"/>
</dbReference>
<keyword evidence="1" id="KW-0238">DNA-binding</keyword>
<dbReference type="PROSITE" id="PS50943">
    <property type="entry name" value="HTH_CROC1"/>
    <property type="match status" value="1"/>
</dbReference>
<accession>A0A6G7XF19</accession>
<keyword evidence="4" id="KW-1185">Reference proteome</keyword>
<dbReference type="Gene3D" id="1.10.260.40">
    <property type="entry name" value="lambda repressor-like DNA-binding domains"/>
    <property type="match status" value="1"/>
</dbReference>
<dbReference type="GO" id="GO:0003700">
    <property type="term" value="F:DNA-binding transcription factor activity"/>
    <property type="evidence" value="ECO:0007669"/>
    <property type="project" value="TreeGrafter"/>
</dbReference>
<dbReference type="Proteomes" id="UP000502677">
    <property type="component" value="Chromosome"/>
</dbReference>
<dbReference type="InterPro" id="IPR001387">
    <property type="entry name" value="Cro/C1-type_HTH"/>
</dbReference>
<dbReference type="RefSeq" id="WP_166290685.1">
    <property type="nucleotide sequence ID" value="NZ_CP049863.1"/>
</dbReference>
<dbReference type="KEGG" id="lvi:G7068_07380"/>
<dbReference type="InterPro" id="IPR010982">
    <property type="entry name" value="Lambda_DNA-bd_dom_sf"/>
</dbReference>
<evidence type="ECO:0000313" key="4">
    <source>
        <dbReference type="Proteomes" id="UP000502677"/>
    </source>
</evidence>
<evidence type="ECO:0000256" key="1">
    <source>
        <dbReference type="ARBA" id="ARBA00023125"/>
    </source>
</evidence>
<dbReference type="PANTHER" id="PTHR46797">
    <property type="entry name" value="HTH-TYPE TRANSCRIPTIONAL REGULATOR"/>
    <property type="match status" value="1"/>
</dbReference>
<gene>
    <name evidence="3" type="ORF">G7068_07380</name>
</gene>